<dbReference type="AlphaFoldDB" id="A0A136C2H0"/>
<name>A0A136C2H0_BACCE</name>
<dbReference type="EMBL" id="LJKE01000007">
    <property type="protein sequence ID" value="KZD74445.1"/>
    <property type="molecule type" value="Genomic_DNA"/>
</dbReference>
<dbReference type="Proteomes" id="UP000076482">
    <property type="component" value="Unassembled WGS sequence"/>
</dbReference>
<dbReference type="PATRIC" id="fig|1396.444.peg.2898"/>
<protein>
    <submittedName>
        <fullName evidence="1">Uncharacterized protein</fullName>
    </submittedName>
</protein>
<dbReference type="RefSeq" id="WP_001269722.1">
    <property type="nucleotide sequence ID" value="NZ_AP022858.1"/>
</dbReference>
<gene>
    <name evidence="1" type="ORF">B4088_0050</name>
</gene>
<sequence length="185" mass="21916">MRYLFNQGNEMKVYIRILRIQKLIRKYNIPFLININDFHRDKLHITSELLFESFARFNEQTSIFCHFAFGTEEDLLDGTLFSSEDMYSNFASDISSMAAEGCYFDTAGYYLCIGSEHITQSDFQFVLHEFSFNTYQSEAYPSHILIEFLEDGYEQYSFDEWVLSYYEIIIRLAAMIREKTKGNQV</sequence>
<proteinExistence type="predicted"/>
<organism evidence="1 2">
    <name type="scientific">Bacillus cereus</name>
    <dbReference type="NCBI Taxonomy" id="1396"/>
    <lineage>
        <taxon>Bacteria</taxon>
        <taxon>Bacillati</taxon>
        <taxon>Bacillota</taxon>
        <taxon>Bacilli</taxon>
        <taxon>Bacillales</taxon>
        <taxon>Bacillaceae</taxon>
        <taxon>Bacillus</taxon>
        <taxon>Bacillus cereus group</taxon>
    </lineage>
</organism>
<reference evidence="1 2" key="1">
    <citation type="submission" date="2015-09" db="EMBL/GenBank/DDBJ databases">
        <title>Bacillus cereus food isolates.</title>
        <authorList>
            <person name="Boekhorst J."/>
        </authorList>
    </citation>
    <scope>NUCLEOTIDE SEQUENCE [LARGE SCALE GENOMIC DNA]</scope>
    <source>
        <strain evidence="1 2">B4088</strain>
    </source>
</reference>
<evidence type="ECO:0000313" key="2">
    <source>
        <dbReference type="Proteomes" id="UP000076482"/>
    </source>
</evidence>
<dbReference type="GeneID" id="92801670"/>
<accession>A0A136C2H0</accession>
<comment type="caution">
    <text evidence="1">The sequence shown here is derived from an EMBL/GenBank/DDBJ whole genome shotgun (WGS) entry which is preliminary data.</text>
</comment>
<evidence type="ECO:0000313" key="1">
    <source>
        <dbReference type="EMBL" id="KZD74445.1"/>
    </source>
</evidence>